<dbReference type="Proteomes" id="UP000475862">
    <property type="component" value="Unassembled WGS sequence"/>
</dbReference>
<dbReference type="EMBL" id="VYZN01000063">
    <property type="protein sequence ID" value="KAE9525191.1"/>
    <property type="molecule type" value="Genomic_DNA"/>
</dbReference>
<name>A0A6G0T5K0_APHGL</name>
<dbReference type="OrthoDB" id="10634234at2759"/>
<organism evidence="1 2">
    <name type="scientific">Aphis glycines</name>
    <name type="common">Soybean aphid</name>
    <dbReference type="NCBI Taxonomy" id="307491"/>
    <lineage>
        <taxon>Eukaryota</taxon>
        <taxon>Metazoa</taxon>
        <taxon>Ecdysozoa</taxon>
        <taxon>Arthropoda</taxon>
        <taxon>Hexapoda</taxon>
        <taxon>Insecta</taxon>
        <taxon>Pterygota</taxon>
        <taxon>Neoptera</taxon>
        <taxon>Paraneoptera</taxon>
        <taxon>Hemiptera</taxon>
        <taxon>Sternorrhyncha</taxon>
        <taxon>Aphidomorpha</taxon>
        <taxon>Aphidoidea</taxon>
        <taxon>Aphididae</taxon>
        <taxon>Aphidini</taxon>
        <taxon>Aphis</taxon>
        <taxon>Aphis</taxon>
    </lineage>
</organism>
<keyword evidence="2" id="KW-1185">Reference proteome</keyword>
<gene>
    <name evidence="1" type="ORF">AGLY_014435</name>
</gene>
<protein>
    <submittedName>
        <fullName evidence="1">Uncharacterized protein</fullName>
    </submittedName>
</protein>
<comment type="caution">
    <text evidence="1">The sequence shown here is derived from an EMBL/GenBank/DDBJ whole genome shotgun (WGS) entry which is preliminary data.</text>
</comment>
<accession>A0A6G0T5K0</accession>
<proteinExistence type="predicted"/>
<dbReference type="AlphaFoldDB" id="A0A6G0T5K0"/>
<evidence type="ECO:0000313" key="1">
    <source>
        <dbReference type="EMBL" id="KAE9525191.1"/>
    </source>
</evidence>
<sequence length="217" mass="24985">MKNILSPGDINMKLGDVKVFTLTLVNHISNVPIRNPLIHRPETPTVPAGPCWSVYVHMLFPRFCVNPYNKVRQSYTDDFLSSHKRACDNAVTYSFYIINSVPNKCPQFRKNIFPNCYFLISWYPLFFIKQCCYEGLDNDLIIYTFVSSTIHRDFFSDPPLILDKFCLQFLSTCQVHRSLCSTGSIVTTQAFSLDRIDKQNVTEQPDPNSSTVITLYN</sequence>
<evidence type="ECO:0000313" key="2">
    <source>
        <dbReference type="Proteomes" id="UP000475862"/>
    </source>
</evidence>
<reference evidence="1 2" key="1">
    <citation type="submission" date="2019-08" db="EMBL/GenBank/DDBJ databases">
        <title>The genome of the soybean aphid Biotype 1, its phylome, world population structure and adaptation to the North American continent.</title>
        <authorList>
            <person name="Giordano R."/>
            <person name="Donthu R.K."/>
            <person name="Hernandez A.G."/>
            <person name="Wright C.L."/>
            <person name="Zimin A.V."/>
        </authorList>
    </citation>
    <scope>NUCLEOTIDE SEQUENCE [LARGE SCALE GENOMIC DNA]</scope>
    <source>
        <tissue evidence="1">Whole aphids</tissue>
    </source>
</reference>